<dbReference type="Gene3D" id="1.25.40.10">
    <property type="entry name" value="Tetratricopeptide repeat domain"/>
    <property type="match status" value="1"/>
</dbReference>
<protein>
    <submittedName>
        <fullName evidence="2">Glycosyltransferase</fullName>
    </submittedName>
</protein>
<name>A0A5C5GBJ8_9RHOB</name>
<sequence>MELQHGILREAEPGTQKIILAFSFRYDAHLIPPFLENLGPSVHEWVALDDRVANEHLTDERIRRSRLLAACRDRGADWILAADPDERFEDRLKSHITRLARPEKDVIWSFHLREMYSPTAWRSDGLWGRKQRPSLYPITPDAEVSTTTLHGHWFSYDTPKPARRSGLAFYHLRMIDPERRRLRRALYATADPDRVFQEIGYDYLDDERTLTLEEIAPENAYTPLHEEDGGLWAPSPEALGTPTRDRNWNRFAMARRYNQPGDAAVRSLLADDILAEGDAEGDPDARRIAAAQKARAGDLTAAIEMLEQAGESAAKRFWLSRLRARMGARSEALADAQRALELAPSSDTLRKQVVRLSTGPTDFADDRALWRQWISGAATIREGSRVRTDAPITAVVIGYRAPPDLATAVRSLVTQDEPAEIVVVNSGGGSPDRVLGELVDQVRLIAVEERLFVGAARNIGIDASTAPVVAFLASDCAAEPGWVSGRLVRHATAPATGSAVIAHDPHNPASLVGSVWMHWRRWPNTEDEAHEPYGLSYDRWLFGSLGYFSSHLRVAEDTAFNRRVHQRFDIDWSPEIVTTHRYARSLPGIAWDIFKRGRRRAADEFASIQATGKERWPELKRRRRIRHMNSRRQSFRMAGVGRLKQMVVRQMIRVVSWADVAGLLSAARKTRTAGQLAAQAEQIVDRDPAGALRHVSEARRLCPQVPRFRLQETRTLARQVPPCPTETLVEAYQVAAGLVPNDPTAAIELYQHLLDRSEAATALSVAERNWQMAPHLSAHAIGAARAAMTIGSWDIARLYVELALMTSPWNPEGHSLAARLHERSGDLTAMKLRREAALGLAIKAEA</sequence>
<keyword evidence="2" id="KW-0808">Transferase</keyword>
<dbReference type="RefSeq" id="WP_140192802.1">
    <property type="nucleotide sequence ID" value="NZ_CP065915.1"/>
</dbReference>
<gene>
    <name evidence="2" type="ORF">FHY64_02150</name>
</gene>
<reference evidence="2 3" key="1">
    <citation type="submission" date="2019-06" db="EMBL/GenBank/DDBJ databases">
        <title>Genome of new Rhodobacteraceae sp. SM1903.</title>
        <authorList>
            <person name="Ren X."/>
        </authorList>
    </citation>
    <scope>NUCLEOTIDE SEQUENCE [LARGE SCALE GENOMIC DNA]</scope>
    <source>
        <strain evidence="2 3">SM1903</strain>
    </source>
</reference>
<dbReference type="InterPro" id="IPR001173">
    <property type="entry name" value="Glyco_trans_2-like"/>
</dbReference>
<dbReference type="InterPro" id="IPR029044">
    <property type="entry name" value="Nucleotide-diphossugar_trans"/>
</dbReference>
<dbReference type="OrthoDB" id="6653642at2"/>
<dbReference type="InterPro" id="IPR011990">
    <property type="entry name" value="TPR-like_helical_dom_sf"/>
</dbReference>
<dbReference type="Pfam" id="PF00535">
    <property type="entry name" value="Glycos_transf_2"/>
    <property type="match status" value="1"/>
</dbReference>
<evidence type="ECO:0000313" key="3">
    <source>
        <dbReference type="Proteomes" id="UP000314011"/>
    </source>
</evidence>
<dbReference type="GO" id="GO:0016740">
    <property type="term" value="F:transferase activity"/>
    <property type="evidence" value="ECO:0007669"/>
    <property type="project" value="UniProtKB-KW"/>
</dbReference>
<dbReference type="Gene3D" id="3.90.550.10">
    <property type="entry name" value="Spore Coat Polysaccharide Biosynthesis Protein SpsA, Chain A"/>
    <property type="match status" value="1"/>
</dbReference>
<dbReference type="SUPFAM" id="SSF53448">
    <property type="entry name" value="Nucleotide-diphospho-sugar transferases"/>
    <property type="match status" value="1"/>
</dbReference>
<evidence type="ECO:0000313" key="2">
    <source>
        <dbReference type="EMBL" id="TNY32123.1"/>
    </source>
</evidence>
<feature type="domain" description="Glycosyltransferase 2-like" evidence="1">
    <location>
        <begin position="394"/>
        <end position="511"/>
    </location>
</feature>
<dbReference type="CDD" id="cd00761">
    <property type="entry name" value="Glyco_tranf_GTA_type"/>
    <property type="match status" value="1"/>
</dbReference>
<dbReference type="AlphaFoldDB" id="A0A5C5GBJ8"/>
<dbReference type="EMBL" id="VFFF01000001">
    <property type="protein sequence ID" value="TNY32123.1"/>
    <property type="molecule type" value="Genomic_DNA"/>
</dbReference>
<organism evidence="2 3">
    <name type="scientific">Pelagovum pacificum</name>
    <dbReference type="NCBI Taxonomy" id="2588711"/>
    <lineage>
        <taxon>Bacteria</taxon>
        <taxon>Pseudomonadati</taxon>
        <taxon>Pseudomonadota</taxon>
        <taxon>Alphaproteobacteria</taxon>
        <taxon>Rhodobacterales</taxon>
        <taxon>Paracoccaceae</taxon>
        <taxon>Pelagovum</taxon>
    </lineage>
</organism>
<dbReference type="Proteomes" id="UP000314011">
    <property type="component" value="Unassembled WGS sequence"/>
</dbReference>
<proteinExistence type="predicted"/>
<dbReference type="SUPFAM" id="SSF48452">
    <property type="entry name" value="TPR-like"/>
    <property type="match status" value="2"/>
</dbReference>
<keyword evidence="3" id="KW-1185">Reference proteome</keyword>
<evidence type="ECO:0000259" key="1">
    <source>
        <dbReference type="Pfam" id="PF00535"/>
    </source>
</evidence>
<comment type="caution">
    <text evidence="2">The sequence shown here is derived from an EMBL/GenBank/DDBJ whole genome shotgun (WGS) entry which is preliminary data.</text>
</comment>
<accession>A0A5C5GBJ8</accession>